<gene>
    <name evidence="1" type="ORF">GLOINDRAFT_94154</name>
</gene>
<dbReference type="VEuPathDB" id="FungiDB:RhiirFUN_026443"/>
<protein>
    <submittedName>
        <fullName evidence="1">Uncharacterized protein</fullName>
    </submittedName>
</protein>
<reference evidence="1" key="1">
    <citation type="submission" date="2013-07" db="EMBL/GenBank/DDBJ databases">
        <title>The genome of an arbuscular mycorrhizal fungus provides insights into the evolution of the oldest plant symbiosis.</title>
        <authorList>
            <consortium name="DOE Joint Genome Institute"/>
            <person name="Tisserant E."/>
            <person name="Malbreil M."/>
            <person name="Kuo A."/>
            <person name="Kohler A."/>
            <person name="Symeonidi A."/>
            <person name="Balestrini R."/>
            <person name="Charron P."/>
            <person name="Duensing N."/>
            <person name="Frei-dit-Frey N."/>
            <person name="Gianinazzi-Pearson V."/>
            <person name="Gilbert B."/>
            <person name="Handa Y."/>
            <person name="Hijri M."/>
            <person name="Kaul R."/>
            <person name="Kawaguchi M."/>
            <person name="Krajinski F."/>
            <person name="Lammers P."/>
            <person name="Lapierre D."/>
            <person name="Masclaux F.G."/>
            <person name="Murat C."/>
            <person name="Morin E."/>
            <person name="Ndikumana S."/>
            <person name="Pagni M."/>
            <person name="Petitpierre D."/>
            <person name="Requena N."/>
            <person name="Rosikiewicz P."/>
            <person name="Riley R."/>
            <person name="Saito K."/>
            <person name="San Clemente H."/>
            <person name="Shapiro H."/>
            <person name="van Tuinen D."/>
            <person name="Becard G."/>
            <person name="Bonfante P."/>
            <person name="Paszkowski U."/>
            <person name="Shachar-Hill Y."/>
            <person name="Young J.P."/>
            <person name="Sanders I.R."/>
            <person name="Henrissat B."/>
            <person name="Rensing S.A."/>
            <person name="Grigoriev I.V."/>
            <person name="Corradi N."/>
            <person name="Roux C."/>
            <person name="Martin F."/>
        </authorList>
    </citation>
    <scope>NUCLEOTIDE SEQUENCE</scope>
    <source>
        <strain evidence="1">DAOM 197198</strain>
    </source>
</reference>
<proteinExistence type="predicted"/>
<dbReference type="AlphaFoldDB" id="U9UBH2"/>
<accession>U9UBH2</accession>
<sequence>MAFYDNYFSFNLQREVKYPLLEQNEPPDFTEARKRSRPRQLHIYQPTIIEFNGNGNINASTTINGGSFITGLPKETMAKEKRSGWFKQENCLQNHLRNYALPASPCPGSPNADHELV</sequence>
<dbReference type="HOGENOM" id="CLU_2086026_0_0_1"/>
<organism evidence="1">
    <name type="scientific">Rhizophagus irregularis (strain DAOM 181602 / DAOM 197198 / MUCL 43194)</name>
    <name type="common">Arbuscular mycorrhizal fungus</name>
    <name type="synonym">Glomus intraradices</name>
    <dbReference type="NCBI Taxonomy" id="747089"/>
    <lineage>
        <taxon>Eukaryota</taxon>
        <taxon>Fungi</taxon>
        <taxon>Fungi incertae sedis</taxon>
        <taxon>Mucoromycota</taxon>
        <taxon>Glomeromycotina</taxon>
        <taxon>Glomeromycetes</taxon>
        <taxon>Glomerales</taxon>
        <taxon>Glomeraceae</taxon>
        <taxon>Rhizophagus</taxon>
    </lineage>
</organism>
<evidence type="ECO:0000313" key="1">
    <source>
        <dbReference type="EMBL" id="ESA16997.1"/>
    </source>
</evidence>
<dbReference type="EMBL" id="KI280556">
    <property type="protein sequence ID" value="ESA16997.1"/>
    <property type="molecule type" value="Genomic_DNA"/>
</dbReference>
<name>U9UBH2_RHIID</name>